<feature type="transmembrane region" description="Helical" evidence="7">
    <location>
        <begin position="149"/>
        <end position="167"/>
    </location>
</feature>
<dbReference type="GO" id="GO:0019842">
    <property type="term" value="F:vitamin binding"/>
    <property type="evidence" value="ECO:0007669"/>
    <property type="project" value="TreeGrafter"/>
</dbReference>
<keyword evidence="3 7" id="KW-1133">Transmembrane helix</keyword>
<dbReference type="InterPro" id="IPR053934">
    <property type="entry name" value="HTTM_dom"/>
</dbReference>
<evidence type="ECO:0000256" key="5">
    <source>
        <dbReference type="ARBA" id="ARBA00023157"/>
    </source>
</evidence>
<dbReference type="RefSeq" id="WP_128761705.1">
    <property type="nucleotide sequence ID" value="NZ_QOVI01000004.1"/>
</dbReference>
<feature type="transmembrane region" description="Helical" evidence="7">
    <location>
        <begin position="12"/>
        <end position="34"/>
    </location>
</feature>
<keyword evidence="5" id="KW-1015">Disulfide bond</keyword>
<evidence type="ECO:0000313" key="10">
    <source>
        <dbReference type="Proteomes" id="UP000289821"/>
    </source>
</evidence>
<accession>A0A4Q0NU67</accession>
<evidence type="ECO:0000256" key="6">
    <source>
        <dbReference type="ARBA" id="ARBA00023239"/>
    </source>
</evidence>
<dbReference type="Pfam" id="PF22777">
    <property type="entry name" value="VKGC_lumenal_dom"/>
    <property type="match status" value="1"/>
</dbReference>
<feature type="transmembrane region" description="Helical" evidence="7">
    <location>
        <begin position="66"/>
        <end position="83"/>
    </location>
</feature>
<dbReference type="AlphaFoldDB" id="A0A4Q0NU67"/>
<dbReference type="InterPro" id="IPR053935">
    <property type="entry name" value="VKGC_lumenal_dom"/>
</dbReference>
<dbReference type="PANTHER" id="PTHR12639">
    <property type="entry name" value="VITAMIN K-DEPENDENT GAMMA-CARBOXYLASE"/>
    <property type="match status" value="1"/>
</dbReference>
<feature type="domain" description="HTTM-like" evidence="8">
    <location>
        <begin position="7"/>
        <end position="266"/>
    </location>
</feature>
<keyword evidence="10" id="KW-1185">Reference proteome</keyword>
<feature type="transmembrane region" description="Helical" evidence="7">
    <location>
        <begin position="88"/>
        <end position="104"/>
    </location>
</feature>
<evidence type="ECO:0000313" key="9">
    <source>
        <dbReference type="EMBL" id="RXG14300.1"/>
    </source>
</evidence>
<keyword evidence="2 7" id="KW-0812">Transmembrane</keyword>
<feature type="transmembrane region" description="Helical" evidence="7">
    <location>
        <begin position="201"/>
        <end position="223"/>
    </location>
</feature>
<dbReference type="PANTHER" id="PTHR12639:SF7">
    <property type="entry name" value="HTTM DOMAIN-CONTAINING PROTEIN"/>
    <property type="match status" value="1"/>
</dbReference>
<keyword evidence="4 7" id="KW-0472">Membrane</keyword>
<evidence type="ECO:0000259" key="8">
    <source>
        <dbReference type="SMART" id="SM00752"/>
    </source>
</evidence>
<dbReference type="GO" id="GO:0008488">
    <property type="term" value="F:gamma-glutamyl carboxylase activity"/>
    <property type="evidence" value="ECO:0007669"/>
    <property type="project" value="InterPro"/>
</dbReference>
<evidence type="ECO:0000256" key="2">
    <source>
        <dbReference type="ARBA" id="ARBA00022692"/>
    </source>
</evidence>
<dbReference type="InterPro" id="IPR011020">
    <property type="entry name" value="HTTM-like"/>
</dbReference>
<dbReference type="EMBL" id="QOVI01000004">
    <property type="protein sequence ID" value="RXG14300.1"/>
    <property type="molecule type" value="Genomic_DNA"/>
</dbReference>
<name>A0A4Q0NU67_9FLAO</name>
<comment type="caution">
    <text evidence="9">The sequence shown here is derived from an EMBL/GenBank/DDBJ whole genome shotgun (WGS) entry which is preliminary data.</text>
</comment>
<dbReference type="OrthoDB" id="341137at2"/>
<protein>
    <submittedName>
        <fullName evidence="9">Vitamin K-dependent gamma-carboxylase-like protein</fullName>
    </submittedName>
</protein>
<comment type="subcellular location">
    <subcellularLocation>
        <location evidence="1">Endomembrane system</location>
        <topology evidence="1">Multi-pass membrane protein</topology>
    </subcellularLocation>
</comment>
<gene>
    <name evidence="9" type="ORF">DSM04_104409</name>
</gene>
<feature type="transmembrane region" description="Helical" evidence="7">
    <location>
        <begin position="230"/>
        <end position="249"/>
    </location>
</feature>
<evidence type="ECO:0000256" key="1">
    <source>
        <dbReference type="ARBA" id="ARBA00004127"/>
    </source>
</evidence>
<dbReference type="SMART" id="SM00752">
    <property type="entry name" value="HTTM"/>
    <property type="match status" value="1"/>
</dbReference>
<keyword evidence="6" id="KW-0456">Lyase</keyword>
<dbReference type="InterPro" id="IPR007782">
    <property type="entry name" value="VKG_COase"/>
</dbReference>
<proteinExistence type="predicted"/>
<reference evidence="9 10" key="1">
    <citation type="submission" date="2018-07" db="EMBL/GenBank/DDBJ databases">
        <title>Leeuwenhoekiella genomics.</title>
        <authorList>
            <person name="Tahon G."/>
            <person name="Willems A."/>
        </authorList>
    </citation>
    <scope>NUCLEOTIDE SEQUENCE [LARGE SCALE GENOMIC DNA]</scope>
    <source>
        <strain evidence="9 10">R-50232</strain>
    </source>
</reference>
<sequence length="452" mass="53254">MLNKWLFKQVDNSALIVFRVLFGFLITVEAWGAIATGWVKETLLEGDFTFNFIGLDFLQPLPGDGMYYYYAIMGLFGVFVMLGLKYRFSVLAYAVMWSAVYLMQKSSYNNHYYLLMLLLGIMACLPAHRYLSLDVKYNPKLKKLSMPRWVYVIIIAQLWIVYTYASIAKLYPDWLDASMAGELMEARKNYWLVGDFLQQKWVHWCIAYFGILFDGLIIPALLYKPTRKMAFIISIFFHLFNSFIFHIGIFPYMSLAFTLFFFPPETIQRIFLQGKRLYTKNEIIRPKHYKPALVCFIIYFLIQIGLPLRHWVIQDDVLWTEEGHRLSWRMMLRSKGGRISFKVVDKATGLELPFNYRKMLSRKQQRAIGAKPDVIWQFCQRVKNDFAKKGKDVAIYVDCKIRINGGDLNTLIDPKVDMTTAKWDYFWHNEWLLPSPLDKEIKKPPYSRVSFE</sequence>
<feature type="transmembrane region" description="Helical" evidence="7">
    <location>
        <begin position="110"/>
        <end position="128"/>
    </location>
</feature>
<evidence type="ECO:0000256" key="3">
    <source>
        <dbReference type="ARBA" id="ARBA00022989"/>
    </source>
</evidence>
<dbReference type="Proteomes" id="UP000289821">
    <property type="component" value="Unassembled WGS sequence"/>
</dbReference>
<dbReference type="Pfam" id="PF05090">
    <property type="entry name" value="HTTM"/>
    <property type="match status" value="1"/>
</dbReference>
<evidence type="ECO:0000256" key="7">
    <source>
        <dbReference type="SAM" id="Phobius"/>
    </source>
</evidence>
<dbReference type="GO" id="GO:0012505">
    <property type="term" value="C:endomembrane system"/>
    <property type="evidence" value="ECO:0007669"/>
    <property type="project" value="UniProtKB-SubCell"/>
</dbReference>
<evidence type="ECO:0000256" key="4">
    <source>
        <dbReference type="ARBA" id="ARBA00023136"/>
    </source>
</evidence>
<organism evidence="9 10">
    <name type="scientific">Leeuwenhoekiella aestuarii</name>
    <dbReference type="NCBI Taxonomy" id="2249426"/>
    <lineage>
        <taxon>Bacteria</taxon>
        <taxon>Pseudomonadati</taxon>
        <taxon>Bacteroidota</taxon>
        <taxon>Flavobacteriia</taxon>
        <taxon>Flavobacteriales</taxon>
        <taxon>Flavobacteriaceae</taxon>
        <taxon>Leeuwenhoekiella</taxon>
    </lineage>
</organism>